<evidence type="ECO:0000256" key="7">
    <source>
        <dbReference type="ARBA" id="ARBA00022927"/>
    </source>
</evidence>
<gene>
    <name evidence="13" type="ORF">DFR36_101164</name>
</gene>
<dbReference type="InterPro" id="IPR004565">
    <property type="entry name" value="OM_lipoprot_LolB"/>
</dbReference>
<dbReference type="GO" id="GO:0015031">
    <property type="term" value="P:protein transport"/>
    <property type="evidence" value="ECO:0007669"/>
    <property type="project" value="UniProtKB-KW"/>
</dbReference>
<dbReference type="SUPFAM" id="SSF89392">
    <property type="entry name" value="Prokaryotic lipoproteins and lipoprotein localization factors"/>
    <property type="match status" value="1"/>
</dbReference>
<keyword evidence="7" id="KW-0653">Protein transport</keyword>
<dbReference type="Pfam" id="PF03550">
    <property type="entry name" value="LolB"/>
    <property type="match status" value="1"/>
</dbReference>
<evidence type="ECO:0000256" key="3">
    <source>
        <dbReference type="ARBA" id="ARBA00011245"/>
    </source>
</evidence>
<evidence type="ECO:0000256" key="6">
    <source>
        <dbReference type="ARBA" id="ARBA00022729"/>
    </source>
</evidence>
<dbReference type="PROSITE" id="PS51318">
    <property type="entry name" value="TAT"/>
    <property type="match status" value="1"/>
</dbReference>
<keyword evidence="10" id="KW-0143">Chaperone</keyword>
<name>A0A317RFI6_9BURK</name>
<keyword evidence="5" id="KW-0813">Transport</keyword>
<reference evidence="13 14" key="1">
    <citation type="submission" date="2018-05" db="EMBL/GenBank/DDBJ databases">
        <title>Genomic Encyclopedia of Type Strains, Phase IV (KMG-IV): sequencing the most valuable type-strain genomes for metagenomic binning, comparative biology and taxonomic classification.</title>
        <authorList>
            <person name="Goeker M."/>
        </authorList>
    </citation>
    <scope>NUCLEOTIDE SEQUENCE [LARGE SCALE GENOMIC DNA]</scope>
    <source>
        <strain evidence="13 14">DSM 26006</strain>
    </source>
</reference>
<keyword evidence="12 13" id="KW-0449">Lipoprotein</keyword>
<evidence type="ECO:0000256" key="11">
    <source>
        <dbReference type="ARBA" id="ARBA00023237"/>
    </source>
</evidence>
<comment type="similarity">
    <text evidence="2">Belongs to the LolB family.</text>
</comment>
<proteinExistence type="inferred from homology"/>
<evidence type="ECO:0000256" key="4">
    <source>
        <dbReference type="ARBA" id="ARBA00016202"/>
    </source>
</evidence>
<dbReference type="AlphaFoldDB" id="A0A317RFI6"/>
<evidence type="ECO:0000256" key="8">
    <source>
        <dbReference type="ARBA" id="ARBA00023136"/>
    </source>
</evidence>
<evidence type="ECO:0000313" key="14">
    <source>
        <dbReference type="Proteomes" id="UP000246483"/>
    </source>
</evidence>
<dbReference type="Proteomes" id="UP000246483">
    <property type="component" value="Unassembled WGS sequence"/>
</dbReference>
<dbReference type="OrthoDB" id="5296388at2"/>
<dbReference type="InterPro" id="IPR006311">
    <property type="entry name" value="TAT_signal"/>
</dbReference>
<keyword evidence="14" id="KW-1185">Reference proteome</keyword>
<dbReference type="PROSITE" id="PS51257">
    <property type="entry name" value="PROKAR_LIPOPROTEIN"/>
    <property type="match status" value="1"/>
</dbReference>
<evidence type="ECO:0000256" key="9">
    <source>
        <dbReference type="ARBA" id="ARBA00023139"/>
    </source>
</evidence>
<evidence type="ECO:0000256" key="1">
    <source>
        <dbReference type="ARBA" id="ARBA00004459"/>
    </source>
</evidence>
<accession>A0A317RFI6</accession>
<keyword evidence="11" id="KW-0998">Cell outer membrane</keyword>
<evidence type="ECO:0000256" key="12">
    <source>
        <dbReference type="ARBA" id="ARBA00023288"/>
    </source>
</evidence>
<evidence type="ECO:0000256" key="10">
    <source>
        <dbReference type="ARBA" id="ARBA00023186"/>
    </source>
</evidence>
<dbReference type="EMBL" id="QGUB01000001">
    <property type="protein sequence ID" value="PWW48659.1"/>
    <property type="molecule type" value="Genomic_DNA"/>
</dbReference>
<evidence type="ECO:0000313" key="13">
    <source>
        <dbReference type="EMBL" id="PWW48659.1"/>
    </source>
</evidence>
<organism evidence="13 14">
    <name type="scientific">Melaminivora alkalimesophila</name>
    <dbReference type="NCBI Taxonomy" id="1165852"/>
    <lineage>
        <taxon>Bacteria</taxon>
        <taxon>Pseudomonadati</taxon>
        <taxon>Pseudomonadota</taxon>
        <taxon>Betaproteobacteria</taxon>
        <taxon>Burkholderiales</taxon>
        <taxon>Comamonadaceae</taxon>
        <taxon>Melaminivora</taxon>
    </lineage>
</organism>
<keyword evidence="6" id="KW-0732">Signal</keyword>
<dbReference type="Gene3D" id="2.50.20.10">
    <property type="entry name" value="Lipoprotein localisation LolA/LolB/LppX"/>
    <property type="match status" value="1"/>
</dbReference>
<evidence type="ECO:0000256" key="5">
    <source>
        <dbReference type="ARBA" id="ARBA00022448"/>
    </source>
</evidence>
<protein>
    <recommendedName>
        <fullName evidence="4">Outer-membrane lipoprotein LolB</fullName>
    </recommendedName>
</protein>
<dbReference type="RefSeq" id="WP_110011892.1">
    <property type="nucleotide sequence ID" value="NZ_QGUB01000001.1"/>
</dbReference>
<dbReference type="GO" id="GO:0009279">
    <property type="term" value="C:cell outer membrane"/>
    <property type="evidence" value="ECO:0007669"/>
    <property type="project" value="UniProtKB-SubCell"/>
</dbReference>
<evidence type="ECO:0000256" key="2">
    <source>
        <dbReference type="ARBA" id="ARBA00009696"/>
    </source>
</evidence>
<comment type="subcellular location">
    <subcellularLocation>
        <location evidence="1">Cell outer membrane</location>
        <topology evidence="1">Lipid-anchor</topology>
    </subcellularLocation>
</comment>
<dbReference type="InterPro" id="IPR029046">
    <property type="entry name" value="LolA/LolB/LppX"/>
</dbReference>
<keyword evidence="9" id="KW-0564">Palmitate</keyword>
<keyword evidence="8" id="KW-0472">Membrane</keyword>
<comment type="caution">
    <text evidence="13">The sequence shown here is derived from an EMBL/GenBank/DDBJ whole genome shotgun (WGS) entry which is preliminary data.</text>
</comment>
<comment type="subunit">
    <text evidence="3">Monomer.</text>
</comment>
<sequence>MSGTTRRAALGWLAGGGLVLAAGCAQPPRLREGPAHALDHWTGRLGLQVEGDEHTAQSLSAGFELSGSAAAGALALYNPLGNQIARLQWSAAGAWLATADGERHSDSLQALARELTGTELPIGALFDWLAGAPAEAPGWQADLSRLGEGRLVATRHTPPPQAVLRIVLDR</sequence>